<sequence length="156" mass="18005">MPWRWSLSQMATVTHSSCHDSTQRVLLSPRENQSRRSLLIRPLREAASLIRVRSDDFLDSFADSLFYLDGVIFRNLLSGRTGVYSCPSSPPLTTSISSSPFSLMCQFISCSLQRMQQKGRMHTEPLLQMKHGIEESHLLHVLHRRELMLLLQHQLR</sequence>
<comment type="caution">
    <text evidence="1">The sequence shown here is derived from an EMBL/GenBank/DDBJ whole genome shotgun (WGS) entry which is preliminary data.</text>
</comment>
<dbReference type="Proteomes" id="UP001328107">
    <property type="component" value="Unassembled WGS sequence"/>
</dbReference>
<keyword evidence="2" id="KW-1185">Reference proteome</keyword>
<reference evidence="2" key="1">
    <citation type="submission" date="2022-10" db="EMBL/GenBank/DDBJ databases">
        <title>Genome assembly of Pristionchus species.</title>
        <authorList>
            <person name="Yoshida K."/>
            <person name="Sommer R.J."/>
        </authorList>
    </citation>
    <scope>NUCLEOTIDE SEQUENCE [LARGE SCALE GENOMIC DNA]</scope>
    <source>
        <strain evidence="2">RS5460</strain>
    </source>
</reference>
<evidence type="ECO:0000313" key="2">
    <source>
        <dbReference type="Proteomes" id="UP001328107"/>
    </source>
</evidence>
<evidence type="ECO:0000313" key="1">
    <source>
        <dbReference type="EMBL" id="GMR43901.1"/>
    </source>
</evidence>
<accession>A0AAN4ZRS3</accession>
<dbReference type="AlphaFoldDB" id="A0AAN4ZRS3"/>
<protein>
    <submittedName>
        <fullName evidence="1">Uncharacterized protein</fullName>
    </submittedName>
</protein>
<proteinExistence type="predicted"/>
<name>A0AAN4ZRS3_9BILA</name>
<gene>
    <name evidence="1" type="ORF">PMAYCL1PPCAC_14096</name>
</gene>
<dbReference type="EMBL" id="BTRK01000003">
    <property type="protein sequence ID" value="GMR43901.1"/>
    <property type="molecule type" value="Genomic_DNA"/>
</dbReference>
<organism evidence="1 2">
    <name type="scientific">Pristionchus mayeri</name>
    <dbReference type="NCBI Taxonomy" id="1317129"/>
    <lineage>
        <taxon>Eukaryota</taxon>
        <taxon>Metazoa</taxon>
        <taxon>Ecdysozoa</taxon>
        <taxon>Nematoda</taxon>
        <taxon>Chromadorea</taxon>
        <taxon>Rhabditida</taxon>
        <taxon>Rhabditina</taxon>
        <taxon>Diplogasteromorpha</taxon>
        <taxon>Diplogasteroidea</taxon>
        <taxon>Neodiplogasteridae</taxon>
        <taxon>Pristionchus</taxon>
    </lineage>
</organism>